<reference evidence="3" key="1">
    <citation type="journal article" date="2015" name="Nature">
        <title>Complex archaea that bridge the gap between prokaryotes and eukaryotes.</title>
        <authorList>
            <person name="Spang A."/>
            <person name="Saw J.H."/>
            <person name="Jorgensen S.L."/>
            <person name="Zaremba-Niedzwiedzka K."/>
            <person name="Martijn J."/>
            <person name="Lind A.E."/>
            <person name="van Eijk R."/>
            <person name="Schleper C."/>
            <person name="Guy L."/>
            <person name="Ettema T.J."/>
        </authorList>
    </citation>
    <scope>NUCLEOTIDE SEQUENCE</scope>
</reference>
<dbReference type="PANTHER" id="PTHR37813:SF1">
    <property type="entry name" value="FELS-2 PROPHAGE PROTEIN"/>
    <property type="match status" value="1"/>
</dbReference>
<dbReference type="InterPro" id="IPR010090">
    <property type="entry name" value="Phage_tape_meas"/>
</dbReference>
<dbReference type="Pfam" id="PF10145">
    <property type="entry name" value="PhageMin_Tail"/>
    <property type="match status" value="1"/>
</dbReference>
<dbReference type="PANTHER" id="PTHR37813">
    <property type="entry name" value="FELS-2 PROPHAGE PROTEIN"/>
    <property type="match status" value="1"/>
</dbReference>
<sequence>MALMKAFVEIRAKLGPLKRGLAKAKAAVTRAMASMQAAVQKLISVAKKMALAIVAIGTASTYAFVTFEKAMANVHTMLDEQTSRYLPKYSEQIKKMAIIYGESTKTLAEGLYNILSASVAADKAISVLTVSVKAGKAGITDTSTAAYAITGILNAYGMSADKASKISDILFSTVKAGQTTFGQLAPIVGRVTAIAATAGVAMEEVGAALATITRGGISTEEAVTGLRMALVTLQGKAEEAVKLAKEHGVELSVEALRTKGLTGMLKDLTKLQPEIFKNIFSEIRARVALNVLIKDQTGFLRDYNNAMNSAGDTQEAFAKQTDTLGFKFDKLKQSFVVAGIAIGDAIKPATEKVILGLTKITSKITIFFEKNRITIGKGLDKAYNRVQAFWQLLVNLWKSGELDTAIKYGLGLALAEFERWGTQLLILMKKIGIDSANAILGPLGRAQEWIREKILPEKPLMTITAGRPSPRIIPEIKKIPTKTWEETLARAAAVKLREIKMPPGLKKPFKDFSTAVDKMDAQIDEKWKQIRAEFENATKSASAAEAISDAAKAPTKAAAEGGKLGFVGIREAWSRMISGMKADPTVSAQEKTTDAVKIQTKVLNDIRTYAKETNLLLPGVGTVGA</sequence>
<protein>
    <recommendedName>
        <fullName evidence="2">Phage tail tape measure protein domain-containing protein</fullName>
    </recommendedName>
</protein>
<gene>
    <name evidence="3" type="ORF">LCGC14_1425150</name>
</gene>
<dbReference type="EMBL" id="LAZR01009546">
    <property type="protein sequence ID" value="KKM71978.1"/>
    <property type="molecule type" value="Genomic_DNA"/>
</dbReference>
<dbReference type="AlphaFoldDB" id="A0A0F9JQN3"/>
<name>A0A0F9JQN3_9ZZZZ</name>
<evidence type="ECO:0000259" key="2">
    <source>
        <dbReference type="Pfam" id="PF10145"/>
    </source>
</evidence>
<accession>A0A0F9JQN3</accession>
<feature type="domain" description="Phage tail tape measure protein" evidence="2">
    <location>
        <begin position="92"/>
        <end position="270"/>
    </location>
</feature>
<dbReference type="NCBIfam" id="TIGR01760">
    <property type="entry name" value="tape_meas_TP901"/>
    <property type="match status" value="1"/>
</dbReference>
<evidence type="ECO:0000313" key="3">
    <source>
        <dbReference type="EMBL" id="KKM71978.1"/>
    </source>
</evidence>
<comment type="caution">
    <text evidence="3">The sequence shown here is derived from an EMBL/GenBank/DDBJ whole genome shotgun (WGS) entry which is preliminary data.</text>
</comment>
<proteinExistence type="predicted"/>
<evidence type="ECO:0000256" key="1">
    <source>
        <dbReference type="ARBA" id="ARBA00022612"/>
    </source>
</evidence>
<organism evidence="3">
    <name type="scientific">marine sediment metagenome</name>
    <dbReference type="NCBI Taxonomy" id="412755"/>
    <lineage>
        <taxon>unclassified sequences</taxon>
        <taxon>metagenomes</taxon>
        <taxon>ecological metagenomes</taxon>
    </lineage>
</organism>
<keyword evidence="1" id="KW-1188">Viral release from host cell</keyword>